<gene>
    <name evidence="2" type="ORF">JAAARDRAFT_34264</name>
</gene>
<feature type="region of interest" description="Disordered" evidence="1">
    <location>
        <begin position="34"/>
        <end position="53"/>
    </location>
</feature>
<proteinExistence type="predicted"/>
<feature type="non-terminal residue" evidence="2">
    <location>
        <position position="53"/>
    </location>
</feature>
<name>A0A067Q7A3_9AGAM</name>
<dbReference type="AlphaFoldDB" id="A0A067Q7A3"/>
<dbReference type="HOGENOM" id="CLU_3106692_0_0_1"/>
<dbReference type="InParanoid" id="A0A067Q7A3"/>
<evidence type="ECO:0000313" key="3">
    <source>
        <dbReference type="Proteomes" id="UP000027265"/>
    </source>
</evidence>
<protein>
    <submittedName>
        <fullName evidence="2">Uncharacterized protein</fullName>
    </submittedName>
</protein>
<reference evidence="3" key="1">
    <citation type="journal article" date="2014" name="Proc. Natl. Acad. Sci. U.S.A.">
        <title>Extensive sampling of basidiomycete genomes demonstrates inadequacy of the white-rot/brown-rot paradigm for wood decay fungi.</title>
        <authorList>
            <person name="Riley R."/>
            <person name="Salamov A.A."/>
            <person name="Brown D.W."/>
            <person name="Nagy L.G."/>
            <person name="Floudas D."/>
            <person name="Held B.W."/>
            <person name="Levasseur A."/>
            <person name="Lombard V."/>
            <person name="Morin E."/>
            <person name="Otillar R."/>
            <person name="Lindquist E.A."/>
            <person name="Sun H."/>
            <person name="LaButti K.M."/>
            <person name="Schmutz J."/>
            <person name="Jabbour D."/>
            <person name="Luo H."/>
            <person name="Baker S.E."/>
            <person name="Pisabarro A.G."/>
            <person name="Walton J.D."/>
            <person name="Blanchette R.A."/>
            <person name="Henrissat B."/>
            <person name="Martin F."/>
            <person name="Cullen D."/>
            <person name="Hibbett D.S."/>
            <person name="Grigoriev I.V."/>
        </authorList>
    </citation>
    <scope>NUCLEOTIDE SEQUENCE [LARGE SCALE GENOMIC DNA]</scope>
    <source>
        <strain evidence="3">MUCL 33604</strain>
    </source>
</reference>
<organism evidence="2 3">
    <name type="scientific">Jaapia argillacea MUCL 33604</name>
    <dbReference type="NCBI Taxonomy" id="933084"/>
    <lineage>
        <taxon>Eukaryota</taxon>
        <taxon>Fungi</taxon>
        <taxon>Dikarya</taxon>
        <taxon>Basidiomycota</taxon>
        <taxon>Agaricomycotina</taxon>
        <taxon>Agaricomycetes</taxon>
        <taxon>Agaricomycetidae</taxon>
        <taxon>Jaapiales</taxon>
        <taxon>Jaapiaceae</taxon>
        <taxon>Jaapia</taxon>
    </lineage>
</organism>
<accession>A0A067Q7A3</accession>
<dbReference type="Proteomes" id="UP000027265">
    <property type="component" value="Unassembled WGS sequence"/>
</dbReference>
<evidence type="ECO:0000313" key="2">
    <source>
        <dbReference type="EMBL" id="KDQ58461.1"/>
    </source>
</evidence>
<evidence type="ECO:0000256" key="1">
    <source>
        <dbReference type="SAM" id="MobiDB-lite"/>
    </source>
</evidence>
<keyword evidence="3" id="KW-1185">Reference proteome</keyword>
<dbReference type="EMBL" id="KL197717">
    <property type="protein sequence ID" value="KDQ58461.1"/>
    <property type="molecule type" value="Genomic_DNA"/>
</dbReference>
<sequence>MQVCSSTGARVRECRSKQRPMVSMSYEAMRVHGDIGGNGPSAESLSLCVPKRS</sequence>